<proteinExistence type="predicted"/>
<dbReference type="OrthoDB" id="2162143at2759"/>
<dbReference type="GO" id="GO:1905515">
    <property type="term" value="P:non-motile cilium assembly"/>
    <property type="evidence" value="ECO:0007669"/>
    <property type="project" value="TreeGrafter"/>
</dbReference>
<dbReference type="AlphaFoldDB" id="A0A8S9YV26"/>
<dbReference type="InterPro" id="IPR052434">
    <property type="entry name" value="Tectonic-like_complex_comp"/>
</dbReference>
<comment type="caution">
    <text evidence="2">The sequence shown here is derived from an EMBL/GenBank/DDBJ whole genome shotgun (WGS) entry which is preliminary data.</text>
</comment>
<gene>
    <name evidence="2" type="ORF">EG68_05818</name>
</gene>
<protein>
    <recommendedName>
        <fullName evidence="1">C2 domain-containing protein</fullName>
    </recommendedName>
</protein>
<dbReference type="InterPro" id="IPR056290">
    <property type="entry name" value="CEPT76/DRC7_peptidase-like_dom"/>
</dbReference>
<sequence>MLEALDGSGEKLTVLTVNGTLVASATWTTPGFGSETSRTSRDSNIRRARSNEDVRKANVFANLATVCGTGVCGDHLLPISTDASAVEDNIKLDPNNPAGTQMMDLTAARSYENQRAVGDTFVNTLQRTLSNQYVMQSTRAAGVNYFRLDHLFREFQLCSDADLDNCRRLRLLQLRSAGVSQFQNLIIPASAKFIPSDIFKDYEQITKKDSRVTVTGMEAYHVRRRSYLKKMKNQVEQRFQEALRKKSFKEMVVEEQIPNMMFVVSIFKQLFQARRPLRAVHQQRRRMAPQNLQESGLEIRAIIYAAHNLPARQPNDVGRADAGSLSRLQTEPIRPFAEIRFQNHISITPTSEGSNPSWNSELCLPFTFQSRSMQLESINDPLIINVYDEVTVNVQGTSGSRKNVLRIERRLLGGLEIPFSTIYQNYRVEGQIPLKVPLILLGYEVPAPLKSSARPMIHLFITLEPNISPADPVITKFATGESKEVLMQISDWQERVKKQKFFEERQFNPMVLNPDCKEVMVTRYLNPLNPPEDVLSRSNSQLTRLESMKRLARYVSLIPNMSDAAFFRGLADIWCTSDQFLNMLCGDDEEHAVLLACYFLYLEKVKFTSTDNELSELDNTDAEGEDCSQTVYVLTRKQKKPDNKHALAHSWHLWNPSTGDSYSVNNVSCPMRAVYGLVSAQNVWANVQTKHEPWEIDWDLSDKNAWTPLFQKNFQSKKHPSHSVNVKQHSPVLSTVQPLQLIYEELDSREVDLIKFEIEATLRDALMNWRKSQITRLNYEYVSDLTKVLENLESHAGQRYDGLTQVLDRITSKYHVYGFPMNFPYMKTEAIIERVRSKGIHELHGIDGHADINNTEGRVSGITASIYATSIQYAMAVYVKAYKGPVLSIWIYLAALWRR</sequence>
<dbReference type="GO" id="GO:0035869">
    <property type="term" value="C:ciliary transition zone"/>
    <property type="evidence" value="ECO:0007669"/>
    <property type="project" value="TreeGrafter"/>
</dbReference>
<organism evidence="2 3">
    <name type="scientific">Paragonimus skrjabini miyazakii</name>
    <dbReference type="NCBI Taxonomy" id="59628"/>
    <lineage>
        <taxon>Eukaryota</taxon>
        <taxon>Metazoa</taxon>
        <taxon>Spiralia</taxon>
        <taxon>Lophotrochozoa</taxon>
        <taxon>Platyhelminthes</taxon>
        <taxon>Trematoda</taxon>
        <taxon>Digenea</taxon>
        <taxon>Plagiorchiida</taxon>
        <taxon>Troglotremata</taxon>
        <taxon>Troglotrematidae</taxon>
        <taxon>Paragonimus</taxon>
    </lineage>
</organism>
<dbReference type="Proteomes" id="UP000822476">
    <property type="component" value="Unassembled WGS sequence"/>
</dbReference>
<dbReference type="InterPro" id="IPR000008">
    <property type="entry name" value="C2_dom"/>
</dbReference>
<dbReference type="SUPFAM" id="SSF49562">
    <property type="entry name" value="C2 domain (Calcium/lipid-binding domain, CaLB)"/>
    <property type="match status" value="1"/>
</dbReference>
<keyword evidence="3" id="KW-1185">Reference proteome</keyword>
<reference evidence="2" key="1">
    <citation type="submission" date="2019-07" db="EMBL/GenBank/DDBJ databases">
        <title>Annotation for the trematode Paragonimus miyazaki's.</title>
        <authorList>
            <person name="Choi Y.-J."/>
        </authorList>
    </citation>
    <scope>NUCLEOTIDE SEQUENCE</scope>
    <source>
        <strain evidence="2">Japan</strain>
    </source>
</reference>
<evidence type="ECO:0000313" key="2">
    <source>
        <dbReference type="EMBL" id="KAF7257256.1"/>
    </source>
</evidence>
<dbReference type="GO" id="GO:1904491">
    <property type="term" value="P:protein localization to ciliary transition zone"/>
    <property type="evidence" value="ECO:0007669"/>
    <property type="project" value="TreeGrafter"/>
</dbReference>
<dbReference type="PANTHER" id="PTHR20837:SF0">
    <property type="entry name" value="COILED-COIL AND C2 DOMAIN-CONTAINING PROTEIN 2A"/>
    <property type="match status" value="1"/>
</dbReference>
<dbReference type="PANTHER" id="PTHR20837">
    <property type="entry name" value="CENTROSOMAL PROTEIN-RELATED"/>
    <property type="match status" value="1"/>
</dbReference>
<dbReference type="Pfam" id="PF24656">
    <property type="entry name" value="CEPT76_peptidase"/>
    <property type="match status" value="1"/>
</dbReference>
<feature type="domain" description="C2" evidence="1">
    <location>
        <begin position="281"/>
        <end position="432"/>
    </location>
</feature>
<accession>A0A8S9YV26</accession>
<dbReference type="EMBL" id="JTDE01002511">
    <property type="protein sequence ID" value="KAF7257256.1"/>
    <property type="molecule type" value="Genomic_DNA"/>
</dbReference>
<evidence type="ECO:0000313" key="3">
    <source>
        <dbReference type="Proteomes" id="UP000822476"/>
    </source>
</evidence>
<dbReference type="PROSITE" id="PS50004">
    <property type="entry name" value="C2"/>
    <property type="match status" value="1"/>
</dbReference>
<dbReference type="SMART" id="SM00239">
    <property type="entry name" value="C2"/>
    <property type="match status" value="1"/>
</dbReference>
<dbReference type="Gene3D" id="2.60.40.150">
    <property type="entry name" value="C2 domain"/>
    <property type="match status" value="1"/>
</dbReference>
<dbReference type="InterPro" id="IPR035892">
    <property type="entry name" value="C2_domain_sf"/>
</dbReference>
<evidence type="ECO:0000259" key="1">
    <source>
        <dbReference type="PROSITE" id="PS50004"/>
    </source>
</evidence>
<name>A0A8S9YV26_9TREM</name>